<keyword evidence="3" id="KW-1133">Transmembrane helix</keyword>
<dbReference type="Pfam" id="PF00520">
    <property type="entry name" value="Ion_trans"/>
    <property type="match status" value="1"/>
</dbReference>
<dbReference type="EMBL" id="CAUJNA010003527">
    <property type="protein sequence ID" value="CAJ1404144.1"/>
    <property type="molecule type" value="Genomic_DNA"/>
</dbReference>
<feature type="compositionally biased region" description="Basic and acidic residues" evidence="5">
    <location>
        <begin position="299"/>
        <end position="308"/>
    </location>
</feature>
<comment type="caution">
    <text evidence="7">The sequence shown here is derived from an EMBL/GenBank/DDBJ whole genome shotgun (WGS) entry which is preliminary data.</text>
</comment>
<evidence type="ECO:0000313" key="7">
    <source>
        <dbReference type="EMBL" id="CAJ1404144.1"/>
    </source>
</evidence>
<feature type="domain" description="Ion transport" evidence="6">
    <location>
        <begin position="175"/>
        <end position="258"/>
    </location>
</feature>
<accession>A0AA36JED6</accession>
<dbReference type="InterPro" id="IPR027359">
    <property type="entry name" value="Volt_channel_dom_sf"/>
</dbReference>
<reference evidence="7" key="1">
    <citation type="submission" date="2023-08" db="EMBL/GenBank/DDBJ databases">
        <authorList>
            <person name="Chen Y."/>
            <person name="Shah S."/>
            <person name="Dougan E. K."/>
            <person name="Thang M."/>
            <person name="Chan C."/>
        </authorList>
    </citation>
    <scope>NUCLEOTIDE SEQUENCE</scope>
</reference>
<protein>
    <recommendedName>
        <fullName evidence="6">Ion transport domain-containing protein</fullName>
    </recommendedName>
</protein>
<dbReference type="SUPFAM" id="SSF81324">
    <property type="entry name" value="Voltage-gated potassium channels"/>
    <property type="match status" value="1"/>
</dbReference>
<dbReference type="GO" id="GO:0016020">
    <property type="term" value="C:membrane"/>
    <property type="evidence" value="ECO:0007669"/>
    <property type="project" value="UniProtKB-SubCell"/>
</dbReference>
<dbReference type="Proteomes" id="UP001178507">
    <property type="component" value="Unassembled WGS sequence"/>
</dbReference>
<evidence type="ECO:0000256" key="2">
    <source>
        <dbReference type="ARBA" id="ARBA00022692"/>
    </source>
</evidence>
<dbReference type="AlphaFoldDB" id="A0AA36JED6"/>
<evidence type="ECO:0000259" key="6">
    <source>
        <dbReference type="Pfam" id="PF00520"/>
    </source>
</evidence>
<proteinExistence type="predicted"/>
<dbReference type="InterPro" id="IPR005821">
    <property type="entry name" value="Ion_trans_dom"/>
</dbReference>
<dbReference type="Gene3D" id="1.20.120.350">
    <property type="entry name" value="Voltage-gated potassium channels. Chain C"/>
    <property type="match status" value="1"/>
</dbReference>
<evidence type="ECO:0000256" key="1">
    <source>
        <dbReference type="ARBA" id="ARBA00004141"/>
    </source>
</evidence>
<feature type="region of interest" description="Disordered" evidence="5">
    <location>
        <begin position="1"/>
        <end position="92"/>
    </location>
</feature>
<keyword evidence="8" id="KW-1185">Reference proteome</keyword>
<evidence type="ECO:0000313" key="8">
    <source>
        <dbReference type="Proteomes" id="UP001178507"/>
    </source>
</evidence>
<keyword evidence="4" id="KW-0472">Membrane</keyword>
<keyword evidence="2" id="KW-0812">Transmembrane</keyword>
<evidence type="ECO:0000256" key="3">
    <source>
        <dbReference type="ARBA" id="ARBA00022989"/>
    </source>
</evidence>
<gene>
    <name evidence="7" type="ORF">EVOR1521_LOCUS26659</name>
</gene>
<evidence type="ECO:0000256" key="5">
    <source>
        <dbReference type="SAM" id="MobiDB-lite"/>
    </source>
</evidence>
<evidence type="ECO:0000256" key="4">
    <source>
        <dbReference type="ARBA" id="ARBA00023136"/>
    </source>
</evidence>
<comment type="subcellular location">
    <subcellularLocation>
        <location evidence="1">Membrane</location>
        <topology evidence="1">Multi-pass membrane protein</topology>
    </subcellularLocation>
</comment>
<sequence length="316" mass="35424">MAIASGFFSLAGRQGKPKAQAGVAPPEQPGRHRPAKMSPKLKNNKDSLHLPNAVPKERRDSTESNLEDEMLMDPVMPQGPQKRAKDGWGSEEETEPMAVQTARGGRKSFFQRMHSSLLTHGQEEDDQGALKRMKRGPFYAGEDQDSVILDEEVYDVTNFYKEKGCAQALARSDRFERLTLFVICLNAIYIGVDADNNDAATLIDAAWPYQLCDNLFCIFFTFELAVRFAAFESKRNCIKDMWFVFDSVLAEFTMESCALRLRALNLEPPNINQMKQMAQQRAVNGRILHPAGVPKHLSRPKDQVEAKAPEGCPDAN</sequence>
<dbReference type="GO" id="GO:0005216">
    <property type="term" value="F:monoatomic ion channel activity"/>
    <property type="evidence" value="ECO:0007669"/>
    <property type="project" value="InterPro"/>
</dbReference>
<organism evidence="7 8">
    <name type="scientific">Effrenium voratum</name>
    <dbReference type="NCBI Taxonomy" id="2562239"/>
    <lineage>
        <taxon>Eukaryota</taxon>
        <taxon>Sar</taxon>
        <taxon>Alveolata</taxon>
        <taxon>Dinophyceae</taxon>
        <taxon>Suessiales</taxon>
        <taxon>Symbiodiniaceae</taxon>
        <taxon>Effrenium</taxon>
    </lineage>
</organism>
<feature type="region of interest" description="Disordered" evidence="5">
    <location>
        <begin position="292"/>
        <end position="316"/>
    </location>
</feature>
<name>A0AA36JED6_9DINO</name>